<protein>
    <submittedName>
        <fullName evidence="1">Uncharacterized protein</fullName>
    </submittedName>
</protein>
<sequence>MKRVGRAQHGSVPCTVFSDATYGDVQRGDLIFWRPLGWTTVRYLRHRTDGNKVQLTFGLWHWPIKLTSEDLPATTLVEQSGWLWRPLPTLPNHMPHRTD</sequence>
<organism evidence="1 2">
    <name type="scientific">Kutzneria viridogrisea</name>
    <dbReference type="NCBI Taxonomy" id="47990"/>
    <lineage>
        <taxon>Bacteria</taxon>
        <taxon>Bacillati</taxon>
        <taxon>Actinomycetota</taxon>
        <taxon>Actinomycetes</taxon>
        <taxon>Pseudonocardiales</taxon>
        <taxon>Pseudonocardiaceae</taxon>
        <taxon>Kutzneria</taxon>
    </lineage>
</organism>
<evidence type="ECO:0000313" key="2">
    <source>
        <dbReference type="Proteomes" id="UP000517916"/>
    </source>
</evidence>
<accession>A0ABR6BRL6</accession>
<comment type="caution">
    <text evidence="1">The sequence shown here is derived from an EMBL/GenBank/DDBJ whole genome shotgun (WGS) entry which is preliminary data.</text>
</comment>
<name>A0ABR6BRL6_9PSEU</name>
<dbReference type="Proteomes" id="UP000517916">
    <property type="component" value="Unassembled WGS sequence"/>
</dbReference>
<gene>
    <name evidence="1" type="ORF">BC739_006755</name>
</gene>
<reference evidence="1 2" key="1">
    <citation type="submission" date="2020-08" db="EMBL/GenBank/DDBJ databases">
        <title>Genomic Encyclopedia of Archaeal and Bacterial Type Strains, Phase II (KMG-II): from individual species to whole genera.</title>
        <authorList>
            <person name="Goeker M."/>
        </authorList>
    </citation>
    <scope>NUCLEOTIDE SEQUENCE [LARGE SCALE GENOMIC DNA]</scope>
    <source>
        <strain evidence="1 2">DSM 43850</strain>
    </source>
</reference>
<keyword evidence="2" id="KW-1185">Reference proteome</keyword>
<proteinExistence type="predicted"/>
<dbReference type="EMBL" id="JACJID010000005">
    <property type="protein sequence ID" value="MBA8929537.1"/>
    <property type="molecule type" value="Genomic_DNA"/>
</dbReference>
<evidence type="ECO:0000313" key="1">
    <source>
        <dbReference type="EMBL" id="MBA8929537.1"/>
    </source>
</evidence>
<dbReference type="RefSeq" id="WP_182839449.1">
    <property type="nucleotide sequence ID" value="NZ_JACJID010000005.1"/>
</dbReference>